<feature type="transmembrane region" description="Helical" evidence="5">
    <location>
        <begin position="103"/>
        <end position="131"/>
    </location>
</feature>
<feature type="transmembrane region" description="Helical" evidence="5">
    <location>
        <begin position="174"/>
        <end position="195"/>
    </location>
</feature>
<dbReference type="PANTHER" id="PTHR43229:SF2">
    <property type="entry name" value="NODULATION PROTEIN J"/>
    <property type="match status" value="1"/>
</dbReference>
<reference evidence="7 8" key="1">
    <citation type="submission" date="2018-06" db="EMBL/GenBank/DDBJ databases">
        <authorList>
            <consortium name="Pathogen Informatics"/>
            <person name="Doyle S."/>
        </authorList>
    </citation>
    <scope>NUCLEOTIDE SEQUENCE [LARGE SCALE GENOMIC DNA]</scope>
    <source>
        <strain evidence="8">ATCC 11859 / DSM 33 / NCIB 8841 / NCTC 4822</strain>
    </source>
</reference>
<dbReference type="EMBL" id="UGYZ01000002">
    <property type="protein sequence ID" value="SUJ06410.1"/>
    <property type="molecule type" value="Genomic_DNA"/>
</dbReference>
<evidence type="ECO:0000256" key="4">
    <source>
        <dbReference type="ARBA" id="ARBA00023136"/>
    </source>
</evidence>
<protein>
    <recommendedName>
        <fullName evidence="5">Transport permease protein</fullName>
    </recommendedName>
</protein>
<keyword evidence="5" id="KW-0813">Transport</keyword>
<dbReference type="InterPro" id="IPR000412">
    <property type="entry name" value="ABC_2_transport"/>
</dbReference>
<comment type="similarity">
    <text evidence="5">Belongs to the ABC-2 integral membrane protein family.</text>
</comment>
<dbReference type="PROSITE" id="PS51012">
    <property type="entry name" value="ABC_TM2"/>
    <property type="match status" value="1"/>
</dbReference>
<dbReference type="InterPro" id="IPR047817">
    <property type="entry name" value="ABC2_TM_bact-type"/>
</dbReference>
<gene>
    <name evidence="7" type="ORF">NCTC4822_01734</name>
</gene>
<feature type="transmembrane region" description="Helical" evidence="5">
    <location>
        <begin position="263"/>
        <end position="281"/>
    </location>
</feature>
<dbReference type="GO" id="GO:0043190">
    <property type="term" value="C:ATP-binding cassette (ABC) transporter complex"/>
    <property type="evidence" value="ECO:0007669"/>
    <property type="project" value="InterPro"/>
</dbReference>
<dbReference type="InterPro" id="IPR013525">
    <property type="entry name" value="ABC2_TM"/>
</dbReference>
<comment type="subcellular location">
    <subcellularLocation>
        <location evidence="5">Cell membrane</location>
        <topology evidence="5">Multi-pass membrane protein</topology>
    </subcellularLocation>
    <subcellularLocation>
        <location evidence="1">Membrane</location>
        <topology evidence="1">Multi-pass membrane protein</topology>
    </subcellularLocation>
</comment>
<keyword evidence="4 5" id="KW-0472">Membrane</keyword>
<dbReference type="Proteomes" id="UP000254519">
    <property type="component" value="Unassembled WGS sequence"/>
</dbReference>
<evidence type="ECO:0000313" key="7">
    <source>
        <dbReference type="EMBL" id="SUJ06410.1"/>
    </source>
</evidence>
<feature type="domain" description="ABC transmembrane type-2" evidence="6">
    <location>
        <begin position="19"/>
        <end position="284"/>
    </location>
</feature>
<dbReference type="GO" id="GO:0140359">
    <property type="term" value="F:ABC-type transporter activity"/>
    <property type="evidence" value="ECO:0007669"/>
    <property type="project" value="InterPro"/>
</dbReference>
<evidence type="ECO:0000256" key="1">
    <source>
        <dbReference type="ARBA" id="ARBA00004141"/>
    </source>
</evidence>
<keyword evidence="3 5" id="KW-1133">Transmembrane helix</keyword>
<name>A0A380BUN3_SPOPA</name>
<organism evidence="7 8">
    <name type="scientific">Sporosarcina pasteurii</name>
    <name type="common">Bacillus pasteurii</name>
    <dbReference type="NCBI Taxonomy" id="1474"/>
    <lineage>
        <taxon>Bacteria</taxon>
        <taxon>Bacillati</taxon>
        <taxon>Bacillota</taxon>
        <taxon>Bacilli</taxon>
        <taxon>Bacillales</taxon>
        <taxon>Caryophanaceae</taxon>
        <taxon>Sporosarcina</taxon>
    </lineage>
</organism>
<dbReference type="AlphaFoldDB" id="A0A380BUN3"/>
<feature type="transmembrane region" description="Helical" evidence="5">
    <location>
        <begin position="60"/>
        <end position="82"/>
    </location>
</feature>
<dbReference type="PANTHER" id="PTHR43229">
    <property type="entry name" value="NODULATION PROTEIN J"/>
    <property type="match status" value="1"/>
</dbReference>
<feature type="transmembrane region" description="Helical" evidence="5">
    <location>
        <begin position="143"/>
        <end position="167"/>
    </location>
</feature>
<evidence type="ECO:0000259" key="6">
    <source>
        <dbReference type="PROSITE" id="PS51012"/>
    </source>
</evidence>
<accession>A0A380BUN3</accession>
<evidence type="ECO:0000256" key="5">
    <source>
        <dbReference type="RuleBase" id="RU361157"/>
    </source>
</evidence>
<proteinExistence type="inferred from homology"/>
<evidence type="ECO:0000256" key="2">
    <source>
        <dbReference type="ARBA" id="ARBA00022692"/>
    </source>
</evidence>
<dbReference type="PRINTS" id="PR00164">
    <property type="entry name" value="ABC2TRNSPORT"/>
</dbReference>
<evidence type="ECO:0000256" key="3">
    <source>
        <dbReference type="ARBA" id="ARBA00022989"/>
    </source>
</evidence>
<dbReference type="InterPro" id="IPR051784">
    <property type="entry name" value="Nod_factor_ABC_transporter"/>
</dbReference>
<feature type="transmembrane region" description="Helical" evidence="5">
    <location>
        <begin position="21"/>
        <end position="40"/>
    </location>
</feature>
<keyword evidence="8" id="KW-1185">Reference proteome</keyword>
<dbReference type="Pfam" id="PF12698">
    <property type="entry name" value="ABC2_membrane_3"/>
    <property type="match status" value="1"/>
</dbReference>
<evidence type="ECO:0000313" key="8">
    <source>
        <dbReference type="Proteomes" id="UP000254519"/>
    </source>
</evidence>
<keyword evidence="2 5" id="KW-0812">Transmembrane</keyword>
<dbReference type="PIRSF" id="PIRSF006648">
    <property type="entry name" value="DrrB"/>
    <property type="match status" value="1"/>
</dbReference>
<sequence length="285" mass="31351">MMIMAFTKRNILLYFRDKTSVFFSMLAVIILIGLYVFFLGDVTSKGLPDFPSKKSLLHSWFLAGVLAITSMTTTLGAFGILVEDRANKRYMDFYASPISRAKLVGGYIISALFIGFVMCLLTLLAANLFFISIGESQTTLSDMLLLTGVIVLSVLSSSAMVLFVVSFFKTSNAFAAASTVLGTLLGFLAGIYIPIGTLPDYLQTIVKLFPVSHSASLFRQILMESPMLDAFAQAPSDMKESFQLGMGVHYRVDGVLIQSLWSVYYLIGTTILFSCLSLILMRKKV</sequence>
<keyword evidence="5" id="KW-1003">Cell membrane</keyword>